<proteinExistence type="predicted"/>
<evidence type="ECO:0000256" key="1">
    <source>
        <dbReference type="SAM" id="MobiDB-lite"/>
    </source>
</evidence>
<sequence length="587" mass="67136">MSLFKIHANTNLEAPKIQVLTMIPALRFIRIYKYYSDKDSSKYTHYASTKRRCWVLKSSTIFEFLKTGLKVYEYLLHTKSRRDPRKGDNTKGIPFLVRQHRPVTFAQPRRVLDETRQQQTHQENEIGKRKRTSSDDRVLTRMSPKKLLSQNQRQAVKDIGFGSLLEIRINECDGKLCRYLVDNFDVCRCGLDFGKEEIILIEEDVLCTLDFPKGGLAVVEKNANEIGEYMELLAKWRERWGIELGSLITCNMADKIIERVDYGDWFIRDVVVFSMSSIIKGHTNRRSNYKILYSLIDVNIIKDLNWCAYTLTSLLGAIESWKNNPTSNFTSPLIFLLVMFQLSYLDRVQFKGRHVDRTLSMLSCWNSQAIRERVRDELRAGGFGKGLVLKRIRRAQEEHGEQSIIKIGDVQNISIGTIKNAKVSVHKLSSTFNNIASSLLEIGDVMLEIGLDQPTQTTETLRKTFNTLSQMFNNALHTQTQQIPTSVNPIYMDDDIFNDPAFLDVVTRLELAFAAANKSFDAPSFSLGLTQDETTPQRQVTVEGATVWGVSELQEEVQTKGYSTNASKISSLSSYVRYIITYSSLVV</sequence>
<gene>
    <name evidence="2" type="ORF">PHJA_002280600</name>
</gene>
<keyword evidence="3" id="KW-1185">Reference proteome</keyword>
<dbReference type="PANTHER" id="PTHR34835:SF90">
    <property type="entry name" value="AMINOTRANSFERASE-LIKE PLANT MOBILE DOMAIN-CONTAINING PROTEIN"/>
    <property type="match status" value="1"/>
</dbReference>
<name>A0A830CPZ0_9LAMI</name>
<dbReference type="PANTHER" id="PTHR34835">
    <property type="entry name" value="OS07G0283600 PROTEIN-RELATED"/>
    <property type="match status" value="1"/>
</dbReference>
<evidence type="ECO:0000313" key="3">
    <source>
        <dbReference type="Proteomes" id="UP000653305"/>
    </source>
</evidence>
<evidence type="ECO:0000313" key="2">
    <source>
        <dbReference type="EMBL" id="GFQ01367.1"/>
    </source>
</evidence>
<dbReference type="EMBL" id="BMAC01000677">
    <property type="protein sequence ID" value="GFQ01367.1"/>
    <property type="molecule type" value="Genomic_DNA"/>
</dbReference>
<dbReference type="AlphaFoldDB" id="A0A830CPZ0"/>
<dbReference type="Proteomes" id="UP000653305">
    <property type="component" value="Unassembled WGS sequence"/>
</dbReference>
<organism evidence="2 3">
    <name type="scientific">Phtheirospermum japonicum</name>
    <dbReference type="NCBI Taxonomy" id="374723"/>
    <lineage>
        <taxon>Eukaryota</taxon>
        <taxon>Viridiplantae</taxon>
        <taxon>Streptophyta</taxon>
        <taxon>Embryophyta</taxon>
        <taxon>Tracheophyta</taxon>
        <taxon>Spermatophyta</taxon>
        <taxon>Magnoliopsida</taxon>
        <taxon>eudicotyledons</taxon>
        <taxon>Gunneridae</taxon>
        <taxon>Pentapetalae</taxon>
        <taxon>asterids</taxon>
        <taxon>lamiids</taxon>
        <taxon>Lamiales</taxon>
        <taxon>Orobanchaceae</taxon>
        <taxon>Orobanchaceae incertae sedis</taxon>
        <taxon>Phtheirospermum</taxon>
    </lineage>
</organism>
<protein>
    <submittedName>
        <fullName evidence="2">Uncharacterized protein</fullName>
    </submittedName>
</protein>
<reference evidence="2" key="1">
    <citation type="submission" date="2020-07" db="EMBL/GenBank/DDBJ databases">
        <title>Ethylene signaling mediates host invasion by parasitic plants.</title>
        <authorList>
            <person name="Yoshida S."/>
        </authorList>
    </citation>
    <scope>NUCLEOTIDE SEQUENCE</scope>
    <source>
        <strain evidence="2">Okayama</strain>
    </source>
</reference>
<comment type="caution">
    <text evidence="2">The sequence shown here is derived from an EMBL/GenBank/DDBJ whole genome shotgun (WGS) entry which is preliminary data.</text>
</comment>
<feature type="region of interest" description="Disordered" evidence="1">
    <location>
        <begin position="113"/>
        <end position="136"/>
    </location>
</feature>
<accession>A0A830CPZ0</accession>
<dbReference type="OrthoDB" id="1749738at2759"/>